<dbReference type="CDD" id="cd00075">
    <property type="entry name" value="HATPase"/>
    <property type="match status" value="1"/>
</dbReference>
<evidence type="ECO:0000313" key="11">
    <source>
        <dbReference type="Proteomes" id="UP000635726"/>
    </source>
</evidence>
<evidence type="ECO:0000256" key="8">
    <source>
        <dbReference type="SAM" id="Phobius"/>
    </source>
</evidence>
<keyword evidence="4" id="KW-0418">Kinase</keyword>
<feature type="compositionally biased region" description="Gly residues" evidence="7">
    <location>
        <begin position="460"/>
        <end position="469"/>
    </location>
</feature>
<evidence type="ECO:0000313" key="10">
    <source>
        <dbReference type="EMBL" id="GGJ60687.1"/>
    </source>
</evidence>
<dbReference type="Proteomes" id="UP000635726">
    <property type="component" value="Unassembled WGS sequence"/>
</dbReference>
<dbReference type="GO" id="GO:0000155">
    <property type="term" value="F:phosphorelay sensor kinase activity"/>
    <property type="evidence" value="ECO:0007669"/>
    <property type="project" value="InterPro"/>
</dbReference>
<dbReference type="PRINTS" id="PR00344">
    <property type="entry name" value="BCTRLSENSOR"/>
</dbReference>
<dbReference type="PANTHER" id="PTHR43711">
    <property type="entry name" value="TWO-COMPONENT HISTIDINE KINASE"/>
    <property type="match status" value="1"/>
</dbReference>
<evidence type="ECO:0000256" key="5">
    <source>
        <dbReference type="ARBA" id="ARBA00023012"/>
    </source>
</evidence>
<dbReference type="EC" id="2.7.13.3" evidence="2"/>
<reference evidence="10" key="1">
    <citation type="journal article" date="2014" name="Int. J. Syst. Evol. Microbiol.">
        <title>Complete genome sequence of Corynebacterium casei LMG S-19264T (=DSM 44701T), isolated from a smear-ripened cheese.</title>
        <authorList>
            <consortium name="US DOE Joint Genome Institute (JGI-PGF)"/>
            <person name="Walter F."/>
            <person name="Albersmeier A."/>
            <person name="Kalinowski J."/>
            <person name="Ruckert C."/>
        </authorList>
    </citation>
    <scope>NUCLEOTIDE SEQUENCE</scope>
    <source>
        <strain evidence="10">JCM 14371</strain>
    </source>
</reference>
<feature type="transmembrane region" description="Helical" evidence="8">
    <location>
        <begin position="44"/>
        <end position="62"/>
    </location>
</feature>
<proteinExistence type="predicted"/>
<dbReference type="SUPFAM" id="SSF47384">
    <property type="entry name" value="Homodimeric domain of signal transducing histidine kinase"/>
    <property type="match status" value="1"/>
</dbReference>
<gene>
    <name evidence="10" type="ORF">GCM10008939_00520</name>
</gene>
<evidence type="ECO:0000256" key="7">
    <source>
        <dbReference type="SAM" id="MobiDB-lite"/>
    </source>
</evidence>
<dbReference type="InterPro" id="IPR036097">
    <property type="entry name" value="HisK_dim/P_sf"/>
</dbReference>
<reference evidence="10" key="2">
    <citation type="submission" date="2020-09" db="EMBL/GenBank/DDBJ databases">
        <authorList>
            <person name="Sun Q."/>
            <person name="Ohkuma M."/>
        </authorList>
    </citation>
    <scope>NUCLEOTIDE SEQUENCE</scope>
    <source>
        <strain evidence="10">JCM 14371</strain>
    </source>
</reference>
<evidence type="ECO:0000256" key="6">
    <source>
        <dbReference type="SAM" id="Coils"/>
    </source>
</evidence>
<evidence type="ECO:0000256" key="2">
    <source>
        <dbReference type="ARBA" id="ARBA00012438"/>
    </source>
</evidence>
<keyword evidence="6" id="KW-0175">Coiled coil</keyword>
<keyword evidence="8" id="KW-0472">Membrane</keyword>
<dbReference type="PANTHER" id="PTHR43711:SF28">
    <property type="entry name" value="SENSOR HISTIDINE KINASE YXDK"/>
    <property type="match status" value="1"/>
</dbReference>
<protein>
    <recommendedName>
        <fullName evidence="2">histidine kinase</fullName>
        <ecNumber evidence="2">2.7.13.3</ecNumber>
    </recommendedName>
</protein>
<name>A0A917UIE1_9DEIO</name>
<feature type="domain" description="Histidine kinase" evidence="9">
    <location>
        <begin position="273"/>
        <end position="513"/>
    </location>
</feature>
<dbReference type="SMART" id="SM00387">
    <property type="entry name" value="HATPase_c"/>
    <property type="match status" value="1"/>
</dbReference>
<dbReference type="Pfam" id="PF02518">
    <property type="entry name" value="HATPase_c"/>
    <property type="match status" value="1"/>
</dbReference>
<sequence length="515" mass="54401">MGGLSLALLLAVFLLDALTPNRLVFGILFAAPIALSGLTGSPATTRLFILLAVAGNVLAGVVNGLEGGWSSFDLANRVLSVLSALLVGFLTVRFREASTRAALLAAEEFRAGHERALRELTQAVSGPYDQAAFLERAAAALLAYAGADSVVLGAVSKAVLRAPYSAAERDGSVPGRLARPGQRLPTPFLARPAGSGLVWAVQGGDTLLARLPRPGDDDILMLMQAPAVNVEEVEQAVSVLRPLLERTRLLEELQENQSRLERHNSVIRELVYAFSHDLRTPLMANAMSMKNAIKGAYGPLPQEYLDTLHNGLDANAALLELAEKLLLVAKYEAGEPSPDPTVIDLRELTLGTVAQMEPLARERGVTLEPQLSGSLRVLGQRGELRRAIQNVLENALKFSPPGGTVRLALAALDGTAELQVSDEGPGLSAGTERQLYQRFRGRGPVPDLAGAAPPADLHGSGPGRSGLGRSGLGGTGLGLYLTQQVMAAHGGEVRYSRTQSARTVFSLTLPLLESA</sequence>
<accession>A0A917UIE1</accession>
<dbReference type="SUPFAM" id="SSF55874">
    <property type="entry name" value="ATPase domain of HSP90 chaperone/DNA topoisomerase II/histidine kinase"/>
    <property type="match status" value="1"/>
</dbReference>
<evidence type="ECO:0000256" key="1">
    <source>
        <dbReference type="ARBA" id="ARBA00000085"/>
    </source>
</evidence>
<organism evidence="10 11">
    <name type="scientific">Deinococcus aquiradiocola</name>
    <dbReference type="NCBI Taxonomy" id="393059"/>
    <lineage>
        <taxon>Bacteria</taxon>
        <taxon>Thermotogati</taxon>
        <taxon>Deinococcota</taxon>
        <taxon>Deinococci</taxon>
        <taxon>Deinococcales</taxon>
        <taxon>Deinococcaceae</taxon>
        <taxon>Deinococcus</taxon>
    </lineage>
</organism>
<dbReference type="InterPro" id="IPR004358">
    <property type="entry name" value="Sig_transdc_His_kin-like_C"/>
</dbReference>
<comment type="caution">
    <text evidence="10">The sequence shown here is derived from an EMBL/GenBank/DDBJ whole genome shotgun (WGS) entry which is preliminary data.</text>
</comment>
<feature type="coiled-coil region" evidence="6">
    <location>
        <begin position="243"/>
        <end position="270"/>
    </location>
</feature>
<evidence type="ECO:0000256" key="3">
    <source>
        <dbReference type="ARBA" id="ARBA00022679"/>
    </source>
</evidence>
<feature type="region of interest" description="Disordered" evidence="7">
    <location>
        <begin position="442"/>
        <end position="469"/>
    </location>
</feature>
<dbReference type="PROSITE" id="PS50109">
    <property type="entry name" value="HIS_KIN"/>
    <property type="match status" value="1"/>
</dbReference>
<comment type="catalytic activity">
    <reaction evidence="1">
        <text>ATP + protein L-histidine = ADP + protein N-phospho-L-histidine.</text>
        <dbReference type="EC" id="2.7.13.3"/>
    </reaction>
</comment>
<dbReference type="Gene3D" id="3.30.565.10">
    <property type="entry name" value="Histidine kinase-like ATPase, C-terminal domain"/>
    <property type="match status" value="1"/>
</dbReference>
<feature type="compositionally biased region" description="Low complexity" evidence="7">
    <location>
        <begin position="443"/>
        <end position="459"/>
    </location>
</feature>
<dbReference type="InterPro" id="IPR003594">
    <property type="entry name" value="HATPase_dom"/>
</dbReference>
<keyword evidence="5" id="KW-0902">Two-component regulatory system</keyword>
<dbReference type="InterPro" id="IPR050736">
    <property type="entry name" value="Sensor_HK_Regulatory"/>
</dbReference>
<keyword evidence="8" id="KW-1133">Transmembrane helix</keyword>
<dbReference type="InterPro" id="IPR005467">
    <property type="entry name" value="His_kinase_dom"/>
</dbReference>
<keyword evidence="11" id="KW-1185">Reference proteome</keyword>
<dbReference type="EMBL" id="BMOE01000001">
    <property type="protein sequence ID" value="GGJ60687.1"/>
    <property type="molecule type" value="Genomic_DNA"/>
</dbReference>
<keyword evidence="8" id="KW-0812">Transmembrane</keyword>
<dbReference type="AlphaFoldDB" id="A0A917UIE1"/>
<dbReference type="InterPro" id="IPR036890">
    <property type="entry name" value="HATPase_C_sf"/>
</dbReference>
<evidence type="ECO:0000259" key="9">
    <source>
        <dbReference type="PROSITE" id="PS50109"/>
    </source>
</evidence>
<dbReference type="Gene3D" id="1.10.287.130">
    <property type="match status" value="1"/>
</dbReference>
<keyword evidence="3" id="KW-0808">Transferase</keyword>
<evidence type="ECO:0000256" key="4">
    <source>
        <dbReference type="ARBA" id="ARBA00022777"/>
    </source>
</evidence>